<evidence type="ECO:0000256" key="4">
    <source>
        <dbReference type="ARBA" id="ARBA00022692"/>
    </source>
</evidence>
<keyword evidence="6 8" id="KW-0472">Membrane</keyword>
<dbReference type="InterPro" id="IPR023996">
    <property type="entry name" value="TonB-dep_OMP_SusC/RagA"/>
</dbReference>
<dbReference type="RefSeq" id="WP_114438138.1">
    <property type="nucleotide sequence ID" value="NZ_QPIZ01000042.1"/>
</dbReference>
<feature type="domain" description="TonB-dependent receptor plug" evidence="12">
    <location>
        <begin position="118"/>
        <end position="239"/>
    </location>
</feature>
<gene>
    <name evidence="13" type="ORF">DFO77_1426</name>
</gene>
<dbReference type="Pfam" id="PF00593">
    <property type="entry name" value="TonB_dep_Rec_b-barrel"/>
    <property type="match status" value="1"/>
</dbReference>
<comment type="subcellular location">
    <subcellularLocation>
        <location evidence="1 8">Cell outer membrane</location>
        <topology evidence="1 8">Multi-pass membrane protein</topology>
    </subcellularLocation>
</comment>
<protein>
    <submittedName>
        <fullName evidence="13">TonB-linked SusC/RagA family outer membrane protein</fullName>
    </submittedName>
</protein>
<dbReference type="NCBIfam" id="TIGR04057">
    <property type="entry name" value="SusC_RagA_signa"/>
    <property type="match status" value="1"/>
</dbReference>
<dbReference type="Pfam" id="PF07715">
    <property type="entry name" value="Plug"/>
    <property type="match status" value="1"/>
</dbReference>
<dbReference type="InterPro" id="IPR000531">
    <property type="entry name" value="Beta-barrel_TonB"/>
</dbReference>
<evidence type="ECO:0000256" key="1">
    <source>
        <dbReference type="ARBA" id="ARBA00004571"/>
    </source>
</evidence>
<dbReference type="Gene3D" id="2.40.170.20">
    <property type="entry name" value="TonB-dependent receptor, beta-barrel domain"/>
    <property type="match status" value="1"/>
</dbReference>
<comment type="caution">
    <text evidence="13">The sequence shown here is derived from an EMBL/GenBank/DDBJ whole genome shotgun (WGS) entry which is preliminary data.</text>
</comment>
<dbReference type="SUPFAM" id="SSF49464">
    <property type="entry name" value="Carboxypeptidase regulatory domain-like"/>
    <property type="match status" value="1"/>
</dbReference>
<dbReference type="InterPro" id="IPR012910">
    <property type="entry name" value="Plug_dom"/>
</dbReference>
<dbReference type="Gene3D" id="2.60.40.1120">
    <property type="entry name" value="Carboxypeptidase-like, regulatory domain"/>
    <property type="match status" value="1"/>
</dbReference>
<evidence type="ECO:0000313" key="14">
    <source>
        <dbReference type="Proteomes" id="UP000252733"/>
    </source>
</evidence>
<feature type="signal peptide" evidence="10">
    <location>
        <begin position="1"/>
        <end position="23"/>
    </location>
</feature>
<proteinExistence type="inferred from homology"/>
<dbReference type="SUPFAM" id="SSF56935">
    <property type="entry name" value="Porins"/>
    <property type="match status" value="1"/>
</dbReference>
<dbReference type="InterPro" id="IPR023997">
    <property type="entry name" value="TonB-dep_OMP_SusC/RagA_CS"/>
</dbReference>
<dbReference type="InterPro" id="IPR008969">
    <property type="entry name" value="CarboxyPept-like_regulatory"/>
</dbReference>
<dbReference type="GO" id="GO:0009279">
    <property type="term" value="C:cell outer membrane"/>
    <property type="evidence" value="ECO:0007669"/>
    <property type="project" value="UniProtKB-SubCell"/>
</dbReference>
<name>A0A368UJ58_9BACT</name>
<dbReference type="NCBIfam" id="TIGR04056">
    <property type="entry name" value="OMP_RagA_SusC"/>
    <property type="match status" value="1"/>
</dbReference>
<dbReference type="InterPro" id="IPR037066">
    <property type="entry name" value="Plug_dom_sf"/>
</dbReference>
<evidence type="ECO:0000256" key="5">
    <source>
        <dbReference type="ARBA" id="ARBA00023077"/>
    </source>
</evidence>
<dbReference type="Proteomes" id="UP000252733">
    <property type="component" value="Unassembled WGS sequence"/>
</dbReference>
<keyword evidence="3 8" id="KW-1134">Transmembrane beta strand</keyword>
<evidence type="ECO:0000256" key="10">
    <source>
        <dbReference type="SAM" id="SignalP"/>
    </source>
</evidence>
<sequence length="1058" mass="116029">MKKVLLALSFLMVFGLGSVLAQAQTISGTVTGSEDGMPIPGVSVFVKGTTVGTVTNIDGAYSLSVPEEAETLVFSFIGMKTQEIPFEGQENIDVEMVSEFIAMDEVVVTALGLSRAKKAIGYASTSVDGEEIARSESVNPMSALQGKVAGLDVSSAPGPGATQNVIIRGASSFGNNQPLYIVDGVPITNEQNRSGDNLNSQVDFGSGINALNPDDIEDLTVLKGAAATALYGSRAANGVIMVTTKSGGDTGGKLNVSYDGSYTISRVSRLPETQSQFGQGWSGDRALDENGNWGAPYDGKDRVWGNIVDNTQQIKPYVYLEDRVRDFYEYGKNMKNSLSLSGGTSETNYYLSLSQNNMDGVVPTDADSYDRYTVATNASHTAGKLTVSSSVNFSTESTSSVPSGQGTSVFRSLYEIPEDVSIVDMEDYTSKFNNLDNYFTPYGVNPYYVLNKDGATQDKNKIFGKFQIDYEMLESLKFTYRFGGDYETSISETHTAIIEYTPGSINDERNGPTSPGNYQEMRRTRIQMNHDFMALFNYDFSSDFSLDFLAGLNINDRRYNWLSGSINSIDIPGFYDLANSLSPSVSDQYKEKRRLMGVYGTAEFSFRNYLYATLTARNDWSSTLPEGNNSFFYPGATVSFILSDFMNSRGANLGVLSFAKFRAAYGMTGNDTEPYYVYDRYVPAFSGNPGYPDIDDLTFPLGGVNSYMASNVLGNPDLDPEITSEAEFGVETRFFNNRFGIDLAYYNRLTEGLIATLPKDPSSGYTQQRANLGDIRNEGIELVVDGYPVRGTDFQWHISVNYSTNENTVESLEVDDVFLGGFGGGGIYAVEGMPIGQFKFPMAEKVEIDGEMYTVVDGSGNPQATTDQEFLGKDINEDFRAGLTNTFSWKGLSLATTFDLRYGGYIYSYTKDYMHWTGSSPESVFNDRKPFLVPNSVIDNGDGTYSENNIAVDPTALHTFYSQGGFQAEDFAVIDKSYLKLRNISLSYELPESLVERLNLNSVTMSLNASNILLWTPAENPYVDPEITTFGNDVSAKFGEFGANPTNEFYTFGLTFGF</sequence>
<evidence type="ECO:0000256" key="3">
    <source>
        <dbReference type="ARBA" id="ARBA00022452"/>
    </source>
</evidence>
<dbReference type="AlphaFoldDB" id="A0A368UJ58"/>
<dbReference type="InterPro" id="IPR039426">
    <property type="entry name" value="TonB-dep_rcpt-like"/>
</dbReference>
<reference evidence="13 14" key="1">
    <citation type="submission" date="2018-07" db="EMBL/GenBank/DDBJ databases">
        <title>Freshwater and sediment microbial communities from various areas in North America, analyzing microbe dynamics in response to fracking.</title>
        <authorList>
            <person name="Lamendella R."/>
        </authorList>
    </citation>
    <scope>NUCLEOTIDE SEQUENCE [LARGE SCALE GENOMIC DNA]</scope>
    <source>
        <strain evidence="13 14">160A</strain>
    </source>
</reference>
<dbReference type="InterPro" id="IPR036942">
    <property type="entry name" value="Beta-barrel_TonB_sf"/>
</dbReference>
<keyword evidence="2 8" id="KW-0813">Transport</keyword>
<evidence type="ECO:0000259" key="12">
    <source>
        <dbReference type="Pfam" id="PF07715"/>
    </source>
</evidence>
<evidence type="ECO:0000256" key="9">
    <source>
        <dbReference type="RuleBase" id="RU003357"/>
    </source>
</evidence>
<organism evidence="13 14">
    <name type="scientific">Marinilabilia salmonicolor</name>
    <dbReference type="NCBI Taxonomy" id="989"/>
    <lineage>
        <taxon>Bacteria</taxon>
        <taxon>Pseudomonadati</taxon>
        <taxon>Bacteroidota</taxon>
        <taxon>Bacteroidia</taxon>
        <taxon>Marinilabiliales</taxon>
        <taxon>Marinilabiliaceae</taxon>
        <taxon>Marinilabilia</taxon>
    </lineage>
</organism>
<evidence type="ECO:0000256" key="6">
    <source>
        <dbReference type="ARBA" id="ARBA00023136"/>
    </source>
</evidence>
<feature type="chain" id="PRO_5016743827" evidence="10">
    <location>
        <begin position="24"/>
        <end position="1058"/>
    </location>
</feature>
<keyword evidence="14" id="KW-1185">Reference proteome</keyword>
<dbReference type="PROSITE" id="PS52016">
    <property type="entry name" value="TONB_DEPENDENT_REC_3"/>
    <property type="match status" value="1"/>
</dbReference>
<comment type="similarity">
    <text evidence="8 9">Belongs to the TonB-dependent receptor family.</text>
</comment>
<evidence type="ECO:0000256" key="2">
    <source>
        <dbReference type="ARBA" id="ARBA00022448"/>
    </source>
</evidence>
<accession>A0A368UJ58</accession>
<keyword evidence="10" id="KW-0732">Signal</keyword>
<dbReference type="FunFam" id="2.60.40.1120:FF:000003">
    <property type="entry name" value="Outer membrane protein Omp121"/>
    <property type="match status" value="1"/>
</dbReference>
<evidence type="ECO:0000313" key="13">
    <source>
        <dbReference type="EMBL" id="RCW26075.1"/>
    </source>
</evidence>
<evidence type="ECO:0000259" key="11">
    <source>
        <dbReference type="Pfam" id="PF00593"/>
    </source>
</evidence>
<dbReference type="Pfam" id="PF13715">
    <property type="entry name" value="CarbopepD_reg_2"/>
    <property type="match status" value="1"/>
</dbReference>
<dbReference type="EMBL" id="QPIZ01000042">
    <property type="protein sequence ID" value="RCW26075.1"/>
    <property type="molecule type" value="Genomic_DNA"/>
</dbReference>
<dbReference type="Gene3D" id="2.170.130.10">
    <property type="entry name" value="TonB-dependent receptor, plug domain"/>
    <property type="match status" value="1"/>
</dbReference>
<evidence type="ECO:0000256" key="8">
    <source>
        <dbReference type="PROSITE-ProRule" id="PRU01360"/>
    </source>
</evidence>
<feature type="domain" description="TonB-dependent receptor-like beta-barrel" evidence="11">
    <location>
        <begin position="437"/>
        <end position="807"/>
    </location>
</feature>
<keyword evidence="7 8" id="KW-0998">Cell outer membrane</keyword>
<evidence type="ECO:0000256" key="7">
    <source>
        <dbReference type="ARBA" id="ARBA00023237"/>
    </source>
</evidence>
<keyword evidence="5 9" id="KW-0798">TonB box</keyword>
<keyword evidence="4 8" id="KW-0812">Transmembrane</keyword>